<feature type="transmembrane region" description="Helical" evidence="1">
    <location>
        <begin position="681"/>
        <end position="704"/>
    </location>
</feature>
<name>A0A485L3R6_9STRA</name>
<accession>A0A485L3R6</accession>
<evidence type="ECO:0000313" key="4">
    <source>
        <dbReference type="Proteomes" id="UP000332933"/>
    </source>
</evidence>
<sequence>MRVQPRAADLVRAIPTLPSRDSSSFFTSVWSGGLYVALSLASSSFYLCILQPAFANDFWWTRYDASTHQALLVDLFNSRLATQATGTVDLLAPRASVDKAYVTRAAWTPNFETYARRLVLSDLTSVDYAVVNLRALDSHHCMWMATQYCWVDLRRQFSVAHTAARDQRCLDAYTANGAVYMETVVRNQVWSDFVQNYGGPGGVFTVAVQAWLEQTPAGVAWLMDTSTARAHTSVAAEAAHWQAHGIARFQLQWQNLLLVGLSETMTIVNALQWPQTVALKHLPATYEAWTTVVMYWMPLKDLSAMQSMNQSLIRSANNSFERASFSFETSLGLVDAASGRYVDQVALFRSTVGPFNSIDIFVVPVPAPVLAVYGAFATALYEAMAAQPRVRAAVDAIADFALAPTTPPAWTTVPPLRFHGGNPMCLTGAPLAYIQQTVDNMDNCATQTRFELMLSKYSSVFAALMSPTTSVCTSSSSASCNASIESVTLAVAALPPSVAAAIAPLAGPAADAVHGTDVGIMQYASTRDATWQLLQQPLLQDISWANFGWAMVFDWVEGRREVLSFQGDVASIVVISTAEHPQSFPSSAVTVKTATQFIYVATVYVTVLLVVVGVVCLLSAISVRGHVHGRNLVWFNRVVGSMWVGRSLLFIRGCTAVLMLSTSPLQPTTSYSMSSSPHTRFAIAPLSWLATCVVAGEATWISYVMQDLLTVVAGDLTPTYGPVSCFVAWVVLAVVDRTSPVLPVATLARACVSVGMDQFVQCETGTVVIGSAGRVALLVGIQLVTLAIVLGLLCVHRATHHRRVLGSLSRSVSVMDRHLLGAADAFLESMDDCDGRYWSLDKVSCVMVGLVPLTIGNTNYTFDVKLWVFQRDTLSTPTWNTFEHYLDGAAVQSTWDALSRASSILTTKASTSASVLHSATTALGVLYAVAAIVGSISYVQVSQVSLANDLFWTSFNMTGAHAFLANWYNEQLVLGVTNATLTLSTASINQDGAFDQPTVAIMTPTKYGGVVQQAELKSLAAAIAGLRSTDPCLVPWIFTQYCYVDLTQRFEMANSAARQVRCRHMTTNGAVFLETLVRNIPFDAFTACWGDAFDVAIASELRRSDAGRSWLATTTTTTKIAASAELYFWTSFGVEKFETQWQNFKLVGLHNTYSVTNVFGLAYPFTLQSQTPMFRLDKQTTFKMYWGLGNDFMAAAHNQSSVAGLSLVRSSPRFAFANTSVQALLIENGTLASPFGTVFTLLSTTALGSFGSVDMNVIPCPVEATAAVHAIYETLRDTLAHDRATQVAYSRIVASWSMYPVPKAWTDENFIAVSGSLLCPEYPFASSSPIAAGFTELTSWEFGCFISSTTTYLDASSKTLLASAILANITSPTSPLVAPTCAQNVAFQASCVNFLTQLAAFIDTAMAPADLARLADASAMATRAIRGLNVTFTQFGMRDANASVALHQLNVLDPTQVEFTFFAWVFLLDWTIGKREAVSFEGDAGTMVILTDFLDATAEQVSLGENCVNLSFYLRNVTLYVTSAMIVLATLVSIYVVVCRSHVEIINLFFLERVGAIVWVGRPFLFVRSLTAIGLLSTCSLQLATTSYISFFRVVDLPAHITFLAANEVTWLVAIVNDMAMLVTQEFTSTYGGWDSVCVWLATAVISLTNPVTHAVTIDKHCAVVHTDFEIECSSGIVTIGNPWRLVALVTLVVCANVACYVVTRLWFWHFHTRPKSIAVSSIFVYGGAKFLFRKAYWMHGGVYYMDRMSAVLNGILTLRWRNTIYGLDIKLWRRFYVQLPRPSGDDVAVDQKLTVLTTSAFPIPHASNRE</sequence>
<evidence type="ECO:0000313" key="3">
    <source>
        <dbReference type="EMBL" id="VFT92087.1"/>
    </source>
</evidence>
<feature type="transmembrane region" description="Helical" evidence="1">
    <location>
        <begin position="1517"/>
        <end position="1538"/>
    </location>
</feature>
<feature type="transmembrane region" description="Helical" evidence="1">
    <location>
        <begin position="1686"/>
        <end position="1708"/>
    </location>
</feature>
<keyword evidence="4" id="KW-1185">Reference proteome</keyword>
<reference evidence="3 4" key="1">
    <citation type="submission" date="2019-03" db="EMBL/GenBank/DDBJ databases">
        <authorList>
            <person name="Gaulin E."/>
            <person name="Dumas B."/>
        </authorList>
    </citation>
    <scope>NUCLEOTIDE SEQUENCE [LARGE SCALE GENOMIC DNA]</scope>
    <source>
        <strain evidence="3">CBS 568.67</strain>
    </source>
</reference>
<feature type="transmembrane region" description="Helical" evidence="1">
    <location>
        <begin position="1571"/>
        <end position="1591"/>
    </location>
</feature>
<feature type="transmembrane region" description="Helical" evidence="1">
    <location>
        <begin position="597"/>
        <end position="623"/>
    </location>
</feature>
<feature type="transmembrane region" description="Helical" evidence="1">
    <location>
        <begin position="1603"/>
        <end position="1623"/>
    </location>
</feature>
<dbReference type="EMBL" id="VJMH01005645">
    <property type="protein sequence ID" value="KAF0693779.1"/>
    <property type="molecule type" value="Genomic_DNA"/>
</dbReference>
<dbReference type="EMBL" id="CAADRA010005666">
    <property type="protein sequence ID" value="VFT92087.1"/>
    <property type="molecule type" value="Genomic_DNA"/>
</dbReference>
<keyword evidence="1" id="KW-0472">Membrane</keyword>
<evidence type="ECO:0000313" key="2">
    <source>
        <dbReference type="EMBL" id="KAF0693779.1"/>
    </source>
</evidence>
<keyword evidence="1" id="KW-1133">Transmembrane helix</keyword>
<feature type="transmembrane region" description="Helical" evidence="1">
    <location>
        <begin position="716"/>
        <end position="735"/>
    </location>
</feature>
<dbReference type="Proteomes" id="UP000332933">
    <property type="component" value="Unassembled WGS sequence"/>
</dbReference>
<feature type="transmembrane region" description="Helical" evidence="1">
    <location>
        <begin position="775"/>
        <end position="795"/>
    </location>
</feature>
<evidence type="ECO:0000256" key="1">
    <source>
        <dbReference type="SAM" id="Phobius"/>
    </source>
</evidence>
<reference evidence="2" key="2">
    <citation type="submission" date="2019-06" db="EMBL/GenBank/DDBJ databases">
        <title>Genomics analysis of Aphanomyces spp. identifies a new class of oomycete effector associated with host adaptation.</title>
        <authorList>
            <person name="Gaulin E."/>
        </authorList>
    </citation>
    <scope>NUCLEOTIDE SEQUENCE</scope>
    <source>
        <strain evidence="2">CBS 578.67</strain>
    </source>
</reference>
<feature type="transmembrane region" description="Helical" evidence="1">
    <location>
        <begin position="643"/>
        <end position="661"/>
    </location>
</feature>
<gene>
    <name evidence="3" type="primary">Aste57867_15278</name>
    <name evidence="2" type="ORF">As57867_015222</name>
    <name evidence="3" type="ORF">ASTE57867_15278</name>
</gene>
<proteinExistence type="predicted"/>
<protein>
    <submittedName>
        <fullName evidence="3">Aste57867_15278 protein</fullName>
    </submittedName>
</protein>
<organism evidence="3 4">
    <name type="scientific">Aphanomyces stellatus</name>
    <dbReference type="NCBI Taxonomy" id="120398"/>
    <lineage>
        <taxon>Eukaryota</taxon>
        <taxon>Sar</taxon>
        <taxon>Stramenopiles</taxon>
        <taxon>Oomycota</taxon>
        <taxon>Saprolegniomycetes</taxon>
        <taxon>Saprolegniales</taxon>
        <taxon>Verrucalvaceae</taxon>
        <taxon>Aphanomyces</taxon>
    </lineage>
</organism>
<feature type="transmembrane region" description="Helical" evidence="1">
    <location>
        <begin position="915"/>
        <end position="939"/>
    </location>
</feature>
<keyword evidence="1" id="KW-0812">Transmembrane</keyword>